<dbReference type="KEGG" id="ptc:phytr_7000"/>
<evidence type="ECO:0000256" key="1">
    <source>
        <dbReference type="SAM" id="SignalP"/>
    </source>
</evidence>
<dbReference type="AlphaFoldDB" id="A0A2P1P8Q7"/>
<evidence type="ECO:0000313" key="2">
    <source>
        <dbReference type="EMBL" id="AVP87641.1"/>
    </source>
</evidence>
<gene>
    <name evidence="2" type="ORF">phytr_7000</name>
</gene>
<keyword evidence="1" id="KW-0732">Signal</keyword>
<protein>
    <recommendedName>
        <fullName evidence="4">Adhesin domain-containing protein</fullName>
    </recommendedName>
</protein>
<reference evidence="2 3" key="1">
    <citation type="submission" date="2018-03" db="EMBL/GenBank/DDBJ databases">
        <title>A gene transfer event suggests a long-term partnership between eustigmatophyte algae and a novel lineage of endosymbiotic bacteria.</title>
        <authorList>
            <person name="Yurchenko T."/>
            <person name="Sevcikova T."/>
            <person name="Pribyl P."/>
            <person name="El Karkouri K."/>
            <person name="Klimes V."/>
            <person name="Amaral R."/>
            <person name="Zbrankova V."/>
            <person name="Kim E."/>
            <person name="Raoult D."/>
            <person name="Santos L.M.A."/>
            <person name="Elias M."/>
        </authorList>
    </citation>
    <scope>NUCLEOTIDE SEQUENCE [LARGE SCALE GENOMIC DNA]</scope>
    <source>
        <strain evidence="2">CCALA 838</strain>
    </source>
</reference>
<evidence type="ECO:0000313" key="3">
    <source>
        <dbReference type="Proteomes" id="UP000241762"/>
    </source>
</evidence>
<dbReference type="EMBL" id="CP027845">
    <property type="protein sequence ID" value="AVP87641.1"/>
    <property type="molecule type" value="Genomic_DNA"/>
</dbReference>
<feature type="chain" id="PRO_5015142717" description="Adhesin domain-containing protein" evidence="1">
    <location>
        <begin position="18"/>
        <end position="220"/>
    </location>
</feature>
<organism evidence="2 3">
    <name type="scientific">Candidatus Phycorickettsia trachydisci</name>
    <dbReference type="NCBI Taxonomy" id="2115978"/>
    <lineage>
        <taxon>Bacteria</taxon>
        <taxon>Pseudomonadati</taxon>
        <taxon>Pseudomonadota</taxon>
        <taxon>Alphaproteobacteria</taxon>
        <taxon>Rickettsiales</taxon>
        <taxon>Rickettsiaceae</taxon>
        <taxon>Candidatus Phycorickettsia</taxon>
    </lineage>
</organism>
<accession>A0A2P1P8Q7</accession>
<evidence type="ECO:0008006" key="4">
    <source>
        <dbReference type="Google" id="ProtNLM"/>
    </source>
</evidence>
<name>A0A2P1P8Q7_9RICK</name>
<dbReference type="Proteomes" id="UP000241762">
    <property type="component" value="Chromosome"/>
</dbReference>
<proteinExistence type="predicted"/>
<feature type="signal peptide" evidence="1">
    <location>
        <begin position="1"/>
        <end position="17"/>
    </location>
</feature>
<dbReference type="RefSeq" id="WP_106874496.1">
    <property type="nucleotide sequence ID" value="NZ_CP027845.1"/>
</dbReference>
<keyword evidence="3" id="KW-1185">Reference proteome</keyword>
<sequence length="220" mass="23982">MRIFSALLLLFTLPSLGQETRSFTGSITDLIVEIDEGEIVIEGSKDQNTIVDYITSRENCNTQTIKNDNTIQILNNKYQNGCQASYNVKLSSNVKVNIKIGAGDVKVSNLDATTQISGGSGNISLSDVTKNVSIKLGTGNVEFKTNLEPLKPLDTKLEIGTGNISYLLPKNSIIKNSIKSLPGASYIDGNFKYDNMKYDFNLDIKLGVGYISVKPVETSE</sequence>